<comment type="subcellular location">
    <subcellularLocation>
        <location evidence="2">Cell membrane</location>
        <topology evidence="2">Lipid-anchor</topology>
    </subcellularLocation>
</comment>
<dbReference type="RefSeq" id="WP_147165708.1">
    <property type="nucleotide sequence ID" value="NZ_VOOR01000003.1"/>
</dbReference>
<dbReference type="GO" id="GO:0005886">
    <property type="term" value="C:plasma membrane"/>
    <property type="evidence" value="ECO:0007669"/>
    <property type="project" value="UniProtKB-SubCell"/>
</dbReference>
<evidence type="ECO:0000256" key="1">
    <source>
        <dbReference type="ARBA" id="ARBA00007613"/>
    </source>
</evidence>
<dbReference type="PANTHER" id="PTHR30203">
    <property type="entry name" value="OUTER MEMBRANE CATION EFFLUX PROTEIN"/>
    <property type="match status" value="1"/>
</dbReference>
<gene>
    <name evidence="3" type="ORF">FRY97_01805</name>
</gene>
<keyword evidence="2" id="KW-0732">Signal</keyword>
<keyword evidence="2" id="KW-0449">Lipoprotein</keyword>
<reference evidence="3 4" key="1">
    <citation type="submission" date="2019-08" db="EMBL/GenBank/DDBJ databases">
        <title>Genome of Phaeodactylibacter luteus.</title>
        <authorList>
            <person name="Bowman J.P."/>
        </authorList>
    </citation>
    <scope>NUCLEOTIDE SEQUENCE [LARGE SCALE GENOMIC DNA]</scope>
    <source>
        <strain evidence="3 4">KCTC 42180</strain>
    </source>
</reference>
<evidence type="ECO:0000313" key="4">
    <source>
        <dbReference type="Proteomes" id="UP000321580"/>
    </source>
</evidence>
<keyword evidence="2" id="KW-0472">Membrane</keyword>
<feature type="signal peptide" evidence="2">
    <location>
        <begin position="1"/>
        <end position="21"/>
    </location>
</feature>
<dbReference type="SUPFAM" id="SSF56954">
    <property type="entry name" value="Outer membrane efflux proteins (OEP)"/>
    <property type="match status" value="1"/>
</dbReference>
<keyword evidence="2" id="KW-0564">Palmitate</keyword>
<proteinExistence type="inferred from homology"/>
<keyword evidence="4" id="KW-1185">Reference proteome</keyword>
<name>A0A5C6S326_9BACT</name>
<dbReference type="InterPro" id="IPR003423">
    <property type="entry name" value="OMP_efflux"/>
</dbReference>
<evidence type="ECO:0000313" key="3">
    <source>
        <dbReference type="EMBL" id="TXB68822.1"/>
    </source>
</evidence>
<dbReference type="GO" id="GO:0015562">
    <property type="term" value="F:efflux transmembrane transporter activity"/>
    <property type="evidence" value="ECO:0007669"/>
    <property type="project" value="InterPro"/>
</dbReference>
<dbReference type="PANTHER" id="PTHR30203:SF30">
    <property type="entry name" value="OUTER MEMBRANE PROTEIN-RELATED"/>
    <property type="match status" value="1"/>
</dbReference>
<sequence>MAQTIKYIISIALLAFLMAFAGCNAPEAVLKAPRQDIPERFSPKAVGDTSSLAEIDWRSYFQDEQLASLIDTALAHNQELNIVLQELVVSQNEVLDKSGEYLPFVQGVAAAGAEKPGRFTRDGAVEHNLEIDEGRAFPEPLGDFMIGAQASWEVDIWRRLRNAKDAAQLRYLAVTEGRNFLVSSLVAEIADAYYELIALDHLLEIVSNNAAIQAEALRKVKIQKERAKANQLAVNRFEAQLLKTQNLQYGIRQQITEAENRLRFLSGRYPERMERDTAGFMGLSPDSLQAGIPAQLMHNRPDIRQAEYQLKAANLDVQVARAGFFPRLDISLGVGFQAFDPTLLLSPESLLFNLAGDLAAPLVNKKAIRARFNIASAQQVQAVCLYEQAVLNAYTDVLNQLAKLENYTNSYNTKKREVALLSESVNIANSLFRYARADYVEVLLTQEEVLDAKMELVETKLGQLQAKVGIYRALGGGWN</sequence>
<dbReference type="Gene3D" id="1.20.1600.10">
    <property type="entry name" value="Outer membrane efflux proteins (OEP)"/>
    <property type="match status" value="1"/>
</dbReference>
<accession>A0A5C6S326</accession>
<comment type="similarity">
    <text evidence="1 2">Belongs to the outer membrane factor (OMF) (TC 1.B.17) family.</text>
</comment>
<keyword evidence="2" id="KW-1134">Transmembrane beta strand</keyword>
<dbReference type="InterPro" id="IPR010131">
    <property type="entry name" value="MdtP/NodT-like"/>
</dbReference>
<feature type="chain" id="PRO_5023157262" evidence="2">
    <location>
        <begin position="22"/>
        <end position="479"/>
    </location>
</feature>
<comment type="caution">
    <text evidence="3">The sequence shown here is derived from an EMBL/GenBank/DDBJ whole genome shotgun (WGS) entry which is preliminary data.</text>
</comment>
<organism evidence="3 4">
    <name type="scientific">Phaeodactylibacter luteus</name>
    <dbReference type="NCBI Taxonomy" id="1564516"/>
    <lineage>
        <taxon>Bacteria</taxon>
        <taxon>Pseudomonadati</taxon>
        <taxon>Bacteroidota</taxon>
        <taxon>Saprospiria</taxon>
        <taxon>Saprospirales</taxon>
        <taxon>Haliscomenobacteraceae</taxon>
        <taxon>Phaeodactylibacter</taxon>
    </lineage>
</organism>
<dbReference type="AlphaFoldDB" id="A0A5C6S326"/>
<dbReference type="PROSITE" id="PS51257">
    <property type="entry name" value="PROKAR_LIPOPROTEIN"/>
    <property type="match status" value="1"/>
</dbReference>
<dbReference type="Gene3D" id="2.20.200.10">
    <property type="entry name" value="Outer membrane efflux proteins (OEP)"/>
    <property type="match status" value="1"/>
</dbReference>
<dbReference type="OrthoDB" id="9770517at2"/>
<keyword evidence="2" id="KW-0812">Transmembrane</keyword>
<protein>
    <submittedName>
        <fullName evidence="3">Efflux transporter outer membrane subunit</fullName>
    </submittedName>
</protein>
<dbReference type="NCBIfam" id="TIGR01845">
    <property type="entry name" value="outer_NodT"/>
    <property type="match status" value="1"/>
</dbReference>
<evidence type="ECO:0000256" key="2">
    <source>
        <dbReference type="RuleBase" id="RU362097"/>
    </source>
</evidence>
<dbReference type="Pfam" id="PF02321">
    <property type="entry name" value="OEP"/>
    <property type="match status" value="2"/>
</dbReference>
<dbReference type="EMBL" id="VOOR01000003">
    <property type="protein sequence ID" value="TXB68822.1"/>
    <property type="molecule type" value="Genomic_DNA"/>
</dbReference>
<dbReference type="Proteomes" id="UP000321580">
    <property type="component" value="Unassembled WGS sequence"/>
</dbReference>